<dbReference type="PROSITE" id="PS00028">
    <property type="entry name" value="ZINC_FINGER_C2H2_1"/>
    <property type="match status" value="1"/>
</dbReference>
<proteinExistence type="predicted"/>
<sequence length="891" mass="101726">RPRGRKARDPSKLVEIALQSGLTQDRSQIDPHPVRRLLKPRSQKQYRRELEIWKAYEKEFPGSNPQDIQTLKHYAEFLGRIMKGRKDPNKDKATDKSYIQGELAAKIGLLVGKEARKPKTFLTIENFVLMHEFHWSNDFHDYVHDGTRVDNTNLLNTHCFTSGRLQEICQARYKDLQCILSWTEGKPDFKLKFTREICKAIDENQPEHPFAEQMRGPDGLPPPLFAQPMLHWLANIISAKAFSGSSTVDQVLSIRPPRDGNFRILEWADNVRDQPVFPEWSRDGPGNKVRNPTSWGKQASDWAIRSGFTAGFGLHAVRREALIKANDNGYSLGQVLRFASQNNTNVLVNHYLGSISTIDGAGSFLGMELRSDLAEDFRSATMRRNPDLQFSLPARVLEDLQTSHAYASLTEKIRSINLEFNDSLSEERLANLKAQRKTAYEERRTLEREKLQEFQQSQRLVYENHLGEHEQGNWRRTYFNRVRHVLPKERKSDWLNDCQSHIDSCNVPFRCDPITFRHAIACAGYCPAHLGRTDLPADERMQQWTDQTAWKRHISDCIPNYIKGQEDMNSLSCPHFRCPVVCSSAQDLWHHLDDVHSTPKEPARKRKARADDDQNLEEPMRKIRKFINVSGKVAMPLQESRCASPAVDSASLFDSIPSGSPTLCCCSEGDDSQHTGNSLRDCAFTGSPPGCIHSSVAIKTPVSYLESPRPLPLPSPEASCSAKSPIRSPESASSVVPIDPMLLSAHTSPEIISAYPSTLELGLEVVPTEMPAESPILTGKFLSTNEGEYLIDCLLGRWGKDLFFLRWQDGSYGWEPRHNILDDDLIEKFETEYQGFQHGVEVLRTRIRNRKAEYRLHWIGRPTSEDWWVLERDMSPEMIEKHKPQKKGRRG</sequence>
<gene>
    <name evidence="3" type="ORF">B0T10DRAFT_577376</name>
</gene>
<reference evidence="3 4" key="1">
    <citation type="journal article" date="2021" name="Nat. Commun.">
        <title>Genetic determinants of endophytism in the Arabidopsis root mycobiome.</title>
        <authorList>
            <person name="Mesny F."/>
            <person name="Miyauchi S."/>
            <person name="Thiergart T."/>
            <person name="Pickel B."/>
            <person name="Atanasova L."/>
            <person name="Karlsson M."/>
            <person name="Huettel B."/>
            <person name="Barry K.W."/>
            <person name="Haridas S."/>
            <person name="Chen C."/>
            <person name="Bauer D."/>
            <person name="Andreopoulos W."/>
            <person name="Pangilinan J."/>
            <person name="LaButti K."/>
            <person name="Riley R."/>
            <person name="Lipzen A."/>
            <person name="Clum A."/>
            <person name="Drula E."/>
            <person name="Henrissat B."/>
            <person name="Kohler A."/>
            <person name="Grigoriev I.V."/>
            <person name="Martin F.M."/>
            <person name="Hacquard S."/>
        </authorList>
    </citation>
    <scope>NUCLEOTIDE SEQUENCE [LARGE SCALE GENOMIC DNA]</scope>
    <source>
        <strain evidence="3 4">MPI-CAGE-CH-0241</strain>
    </source>
</reference>
<dbReference type="InterPro" id="IPR000953">
    <property type="entry name" value="Chromo/chromo_shadow_dom"/>
</dbReference>
<dbReference type="EMBL" id="JAGPYM010000019">
    <property type="protein sequence ID" value="KAH6884955.1"/>
    <property type="molecule type" value="Genomic_DNA"/>
</dbReference>
<dbReference type="InterPro" id="IPR013087">
    <property type="entry name" value="Znf_C2H2_type"/>
</dbReference>
<feature type="domain" description="C2H2-type" evidence="2">
    <location>
        <begin position="573"/>
        <end position="596"/>
    </location>
</feature>
<protein>
    <recommendedName>
        <fullName evidence="2">C2H2-type domain-containing protein</fullName>
    </recommendedName>
</protein>
<evidence type="ECO:0000259" key="2">
    <source>
        <dbReference type="PROSITE" id="PS00028"/>
    </source>
</evidence>
<feature type="region of interest" description="Disordered" evidence="1">
    <location>
        <begin position="276"/>
        <end position="295"/>
    </location>
</feature>
<dbReference type="SMART" id="SM00298">
    <property type="entry name" value="CHROMO"/>
    <property type="match status" value="2"/>
</dbReference>
<organism evidence="3 4">
    <name type="scientific">Thelonectria olida</name>
    <dbReference type="NCBI Taxonomy" id="1576542"/>
    <lineage>
        <taxon>Eukaryota</taxon>
        <taxon>Fungi</taxon>
        <taxon>Dikarya</taxon>
        <taxon>Ascomycota</taxon>
        <taxon>Pezizomycotina</taxon>
        <taxon>Sordariomycetes</taxon>
        <taxon>Hypocreomycetidae</taxon>
        <taxon>Hypocreales</taxon>
        <taxon>Nectriaceae</taxon>
        <taxon>Thelonectria</taxon>
    </lineage>
</organism>
<evidence type="ECO:0000313" key="4">
    <source>
        <dbReference type="Proteomes" id="UP000777438"/>
    </source>
</evidence>
<accession>A0A9P8VZP8</accession>
<dbReference type="PANTHER" id="PTHR37535">
    <property type="entry name" value="FLUG DOMAIN PROTEIN"/>
    <property type="match status" value="1"/>
</dbReference>
<keyword evidence="4" id="KW-1185">Reference proteome</keyword>
<comment type="caution">
    <text evidence="3">The sequence shown here is derived from an EMBL/GenBank/DDBJ whole genome shotgun (WGS) entry which is preliminary data.</text>
</comment>
<dbReference type="OrthoDB" id="4357582at2759"/>
<evidence type="ECO:0000256" key="1">
    <source>
        <dbReference type="SAM" id="MobiDB-lite"/>
    </source>
</evidence>
<feature type="non-terminal residue" evidence="3">
    <location>
        <position position="1"/>
    </location>
</feature>
<feature type="non-terminal residue" evidence="3">
    <location>
        <position position="891"/>
    </location>
</feature>
<name>A0A9P8VZP8_9HYPO</name>
<dbReference type="PANTHER" id="PTHR37535:SF3">
    <property type="entry name" value="FLUG DOMAIN-CONTAINING PROTEIN"/>
    <property type="match status" value="1"/>
</dbReference>
<dbReference type="Proteomes" id="UP000777438">
    <property type="component" value="Unassembled WGS sequence"/>
</dbReference>
<evidence type="ECO:0000313" key="3">
    <source>
        <dbReference type="EMBL" id="KAH6884955.1"/>
    </source>
</evidence>
<dbReference type="AlphaFoldDB" id="A0A9P8VZP8"/>
<feature type="region of interest" description="Disordered" evidence="1">
    <location>
        <begin position="595"/>
        <end position="614"/>
    </location>
</feature>